<dbReference type="AlphaFoldDB" id="A0A833JAW9"/>
<evidence type="ECO:0000256" key="2">
    <source>
        <dbReference type="ARBA" id="ARBA00005992"/>
    </source>
</evidence>
<keyword evidence="10" id="KW-1185">Reference proteome</keyword>
<dbReference type="GO" id="GO:0008360">
    <property type="term" value="P:regulation of cell shape"/>
    <property type="evidence" value="ECO:0007669"/>
    <property type="project" value="UniProtKB-UniRule"/>
</dbReference>
<dbReference type="RefSeq" id="WP_152214005.1">
    <property type="nucleotide sequence ID" value="NZ_WFLN01000011.1"/>
</dbReference>
<evidence type="ECO:0000256" key="4">
    <source>
        <dbReference type="ARBA" id="ARBA00022960"/>
    </source>
</evidence>
<dbReference type="InterPro" id="IPR056203">
    <property type="entry name" value="Cds6_C"/>
</dbReference>
<dbReference type="PANTHER" id="PTHR36699">
    <property type="entry name" value="LD-TRANSPEPTIDASE"/>
    <property type="match status" value="1"/>
</dbReference>
<dbReference type="PROSITE" id="PS52029">
    <property type="entry name" value="LD_TPASE"/>
    <property type="match status" value="1"/>
</dbReference>
<evidence type="ECO:0000256" key="6">
    <source>
        <dbReference type="ARBA" id="ARBA00023316"/>
    </source>
</evidence>
<dbReference type="Pfam" id="PF03734">
    <property type="entry name" value="YkuD"/>
    <property type="match status" value="1"/>
</dbReference>
<evidence type="ECO:0000259" key="8">
    <source>
        <dbReference type="PROSITE" id="PS52029"/>
    </source>
</evidence>
<protein>
    <submittedName>
        <fullName evidence="9">L,D-transpeptidase family protein</fullName>
    </submittedName>
</protein>
<dbReference type="SUPFAM" id="SSF54427">
    <property type="entry name" value="NTF2-like"/>
    <property type="match status" value="1"/>
</dbReference>
<proteinExistence type="inferred from homology"/>
<dbReference type="EMBL" id="WFLN01000011">
    <property type="protein sequence ID" value="KAB8027743.1"/>
    <property type="molecule type" value="Genomic_DNA"/>
</dbReference>
<evidence type="ECO:0000256" key="1">
    <source>
        <dbReference type="ARBA" id="ARBA00004752"/>
    </source>
</evidence>
<sequence length="361" mass="41870">MSEWVLSFIKSLALLTIQIVSISYSIEVFSVENTIIENQAIEVPSPNIFMNEEIISPHTTQLPTALISLGNEPISYALIVEKLQHKLSVYKSSSKGDYELIKAYRAITGKKQGDKKFTGDKRTPEGIYFITGKINGNKLPPKYGPGAFILDYPNIYDQRLSKTGYGIWIHGVEDDSRADKPFDTDGCIALKNKDWLELEQYIFPFDTPVIITKEMKVAISHQDIHEQKEKIMKLIEDWRLSWKDSELEKYNSFYSNSFNSSGKDKRQWLDMKKNISSIRNRKISIEISEPKILAFENQVLVSFFQKYQSQGKEDFGRKFLYFQLEDSNYKIVSEKWFNEPEKNDHINALVRQNNNELNTKQ</sequence>
<dbReference type="Proteomes" id="UP000442694">
    <property type="component" value="Unassembled WGS sequence"/>
</dbReference>
<evidence type="ECO:0000256" key="5">
    <source>
        <dbReference type="ARBA" id="ARBA00022984"/>
    </source>
</evidence>
<comment type="similarity">
    <text evidence="2">Belongs to the YkuD family.</text>
</comment>
<dbReference type="SUPFAM" id="SSF141523">
    <property type="entry name" value="L,D-transpeptidase catalytic domain-like"/>
    <property type="match status" value="1"/>
</dbReference>
<evidence type="ECO:0000256" key="3">
    <source>
        <dbReference type="ARBA" id="ARBA00022679"/>
    </source>
</evidence>
<dbReference type="Gene3D" id="2.40.440.10">
    <property type="entry name" value="L,D-transpeptidase catalytic domain-like"/>
    <property type="match status" value="1"/>
</dbReference>
<dbReference type="CDD" id="cd16913">
    <property type="entry name" value="YkuD_like"/>
    <property type="match status" value="1"/>
</dbReference>
<name>A0A833JAW9_9BACT</name>
<evidence type="ECO:0000256" key="7">
    <source>
        <dbReference type="PROSITE-ProRule" id="PRU01373"/>
    </source>
</evidence>
<dbReference type="GO" id="GO:0016740">
    <property type="term" value="F:transferase activity"/>
    <property type="evidence" value="ECO:0007669"/>
    <property type="project" value="UniProtKB-KW"/>
</dbReference>
<feature type="domain" description="L,D-TPase catalytic" evidence="8">
    <location>
        <begin position="76"/>
        <end position="212"/>
    </location>
</feature>
<evidence type="ECO:0000313" key="9">
    <source>
        <dbReference type="EMBL" id="KAB8027743.1"/>
    </source>
</evidence>
<comment type="caution">
    <text evidence="9">The sequence shown here is derived from an EMBL/GenBank/DDBJ whole genome shotgun (WGS) entry which is preliminary data.</text>
</comment>
<feature type="active site" description="Nucleophile" evidence="7">
    <location>
        <position position="187"/>
    </location>
</feature>
<dbReference type="PANTHER" id="PTHR36699:SF1">
    <property type="entry name" value="L,D-TRANSPEPTIDASE YAFK-RELATED"/>
    <property type="match status" value="1"/>
</dbReference>
<dbReference type="GO" id="GO:0004180">
    <property type="term" value="F:carboxypeptidase activity"/>
    <property type="evidence" value="ECO:0007669"/>
    <property type="project" value="UniProtKB-ARBA"/>
</dbReference>
<feature type="active site" description="Proton donor/acceptor" evidence="7">
    <location>
        <position position="170"/>
    </location>
</feature>
<accession>A0A833JAW9</accession>
<dbReference type="Pfam" id="PF24125">
    <property type="entry name" value="Cds6_C"/>
    <property type="match status" value="1"/>
</dbReference>
<dbReference type="InterPro" id="IPR038063">
    <property type="entry name" value="Transpep_catalytic_dom"/>
</dbReference>
<dbReference type="GO" id="GO:0071555">
    <property type="term" value="P:cell wall organization"/>
    <property type="evidence" value="ECO:0007669"/>
    <property type="project" value="UniProtKB-UniRule"/>
</dbReference>
<dbReference type="InterPro" id="IPR005490">
    <property type="entry name" value="LD_TPept_cat_dom"/>
</dbReference>
<keyword evidence="4 7" id="KW-0133">Cell shape</keyword>
<keyword evidence="3" id="KW-0808">Transferase</keyword>
<organism evidence="9 10">
    <name type="scientific">Fluviispira multicolorata</name>
    <dbReference type="NCBI Taxonomy" id="2654512"/>
    <lineage>
        <taxon>Bacteria</taxon>
        <taxon>Pseudomonadati</taxon>
        <taxon>Bdellovibrionota</taxon>
        <taxon>Oligoflexia</taxon>
        <taxon>Silvanigrellales</taxon>
        <taxon>Silvanigrellaceae</taxon>
        <taxon>Fluviispira</taxon>
    </lineage>
</organism>
<keyword evidence="5 7" id="KW-0573">Peptidoglycan synthesis</keyword>
<dbReference type="UniPathway" id="UPA00219"/>
<dbReference type="GO" id="GO:0009252">
    <property type="term" value="P:peptidoglycan biosynthetic process"/>
    <property type="evidence" value="ECO:0007669"/>
    <property type="project" value="UniProtKB-UniPathway"/>
</dbReference>
<keyword evidence="6 7" id="KW-0961">Cell wall biogenesis/degradation</keyword>
<evidence type="ECO:0000313" key="10">
    <source>
        <dbReference type="Proteomes" id="UP000442694"/>
    </source>
</evidence>
<comment type="pathway">
    <text evidence="1 7">Cell wall biogenesis; peptidoglycan biosynthesis.</text>
</comment>
<reference evidence="9 10" key="1">
    <citation type="submission" date="2019-10" db="EMBL/GenBank/DDBJ databases">
        <title>New genus of Silvanigrellaceae.</title>
        <authorList>
            <person name="Pitt A."/>
            <person name="Hahn M.W."/>
        </authorList>
    </citation>
    <scope>NUCLEOTIDE SEQUENCE [LARGE SCALE GENOMIC DNA]</scope>
    <source>
        <strain evidence="9 10">33A1-SZDP</strain>
    </source>
</reference>
<gene>
    <name evidence="9" type="ORF">GCL57_14125</name>
</gene>
<dbReference type="InterPro" id="IPR032710">
    <property type="entry name" value="NTF2-like_dom_sf"/>
</dbReference>